<evidence type="ECO:0000313" key="2">
    <source>
        <dbReference type="Proteomes" id="UP001510562"/>
    </source>
</evidence>
<proteinExistence type="predicted"/>
<organism evidence="1 2">
    <name type="scientific">Clostridioides difficile ATCC 9689 = DSM 1296</name>
    <dbReference type="NCBI Taxonomy" id="1121308"/>
    <lineage>
        <taxon>Bacteria</taxon>
        <taxon>Bacillati</taxon>
        <taxon>Bacillota</taxon>
        <taxon>Clostridia</taxon>
        <taxon>Peptostreptococcales</taxon>
        <taxon>Peptostreptococcaceae</taxon>
        <taxon>Clostridioides</taxon>
    </lineage>
</organism>
<keyword evidence="2" id="KW-1185">Reference proteome</keyword>
<dbReference type="Proteomes" id="UP001510562">
    <property type="component" value="Chromosome"/>
</dbReference>
<reference evidence="1 2" key="1">
    <citation type="journal article" date="2015" name="Genome Announc.">
        <title>Complete Genome Sequence of the Clostridium difficile Type Strain DSM 1296T.</title>
        <authorList>
            <person name="Riedel T."/>
            <person name="Bunk B."/>
            <person name="Wittmann J."/>
            <person name="Thurmer A."/>
            <person name="Sproer C."/>
            <person name="Gronow S."/>
            <person name="Liesegang H."/>
            <person name="Daniel R."/>
            <person name="Overmann J."/>
        </authorList>
    </citation>
    <scope>NUCLEOTIDE SEQUENCE [LARGE SCALE GENOMIC DNA]</scope>
    <source>
        <strain evidence="2">ATCC 9689 / DSM 1296 / BCRC 10642 / JCM 1296 / NCIMB 10666 / NCTC 11209 / 90556-M6S</strain>
    </source>
</reference>
<gene>
    <name evidence="1" type="ORF">CDIF1296T_00393</name>
</gene>
<evidence type="ECO:0000313" key="1">
    <source>
        <dbReference type="EMBL" id="AKP41291.1"/>
    </source>
</evidence>
<protein>
    <submittedName>
        <fullName evidence="1">Glycine rich protein</fullName>
    </submittedName>
</protein>
<dbReference type="EMBL" id="CP011968">
    <property type="protein sequence ID" value="AKP41291.1"/>
    <property type="molecule type" value="Genomic_DNA"/>
</dbReference>
<name>A0AC59FV73_CLODI</name>
<sequence length="562" mass="60669">MQTEWNFDAVSSAQEIILKPGKYKFECWGARGGALGTPFESGFYYGYGGYCSGEITLKKETTLYLYVGIDGRKGYNFNGAGYGNGASGGGATDIRLIGGTWDNEQGLLSRIIVAGGGGGTYDKQHGGDGGGLKGTLGTSSTGAAAHGGTQFEGGRGRDKDGSCDGFFGKGATPENPSSQSGGGGGWFGGAYPASGFGNGSGGGSGYVLTKDSYKPPGYTPTSEYYFDNVVMTTAGNTTVVGDYSDGRAKITLLQALPFLNISSYNSTTATFKADHTDPTLLTKIEYFIDDVLKETITTDLTTEKTINYTLEDNALHTLKIVVTDSNNATAEKVLSISKNIMPLPEDVNLNDISTKLIEVNAGFKTGKTSIINTLALKNIEASLNNTLVELSEKIKQSFDSGDASLQDLMNQLTQANNTISQLNSKYKVASGTVTSFADSAKIAYPYLTDRTFKPGTWVKISNLDFKPNIFFADFDYYDTEYKNNYKLFLFACRGVATQRGVDFSSVTAFIRKNSDENFHANGWLYNNSEGDVYFNNTGVQIPAYNFDSTQRHIYKWYAIKFI</sequence>
<accession>A0AC59FV73</accession>